<evidence type="ECO:0000313" key="5">
    <source>
        <dbReference type="EMBL" id="KIJ34305.1"/>
    </source>
</evidence>
<proteinExistence type="inferred from homology"/>
<accession>A0A0C9VA10</accession>
<protein>
    <recommendedName>
        <fullName evidence="4">Epoxide hydrolase N-terminal domain-containing protein</fullName>
    </recommendedName>
</protein>
<dbReference type="Pfam" id="PF06441">
    <property type="entry name" value="EHN"/>
    <property type="match status" value="1"/>
</dbReference>
<reference evidence="5 6" key="1">
    <citation type="submission" date="2014-06" db="EMBL/GenBank/DDBJ databases">
        <title>Evolutionary Origins and Diversification of the Mycorrhizal Mutualists.</title>
        <authorList>
            <consortium name="DOE Joint Genome Institute"/>
            <consortium name="Mycorrhizal Genomics Consortium"/>
            <person name="Kohler A."/>
            <person name="Kuo A."/>
            <person name="Nagy L.G."/>
            <person name="Floudas D."/>
            <person name="Copeland A."/>
            <person name="Barry K.W."/>
            <person name="Cichocki N."/>
            <person name="Veneault-Fourrey C."/>
            <person name="LaButti K."/>
            <person name="Lindquist E.A."/>
            <person name="Lipzen A."/>
            <person name="Lundell T."/>
            <person name="Morin E."/>
            <person name="Murat C."/>
            <person name="Riley R."/>
            <person name="Ohm R."/>
            <person name="Sun H."/>
            <person name="Tunlid A."/>
            <person name="Henrissat B."/>
            <person name="Grigoriev I.V."/>
            <person name="Hibbett D.S."/>
            <person name="Martin F."/>
        </authorList>
    </citation>
    <scope>NUCLEOTIDE SEQUENCE [LARGE SCALE GENOMIC DNA]</scope>
    <source>
        <strain evidence="5 6">SS14</strain>
    </source>
</reference>
<sequence>MTDITPFTIAVPEETLSDLHTRLGLTRFPVNVDLPKDKEWDYGAPTQNVKDLVEYWKTSFDWRKVEADINSKLPQFITPVDAGDPHGILNIHFTLAYGLTDSPTGLLAWIYEKLVGWSDDYPWTPEEVITWVMLYWISVAGPVGGLRYYKENLGNVPKPDAMQVYPKLSQVPLGVSSFKKELYKFPQDWANLKQPVSFYKRHEVGGHFAAYEVPDLLVDDIRSFTEIVVKNDPKLLPAA</sequence>
<comment type="similarity">
    <text evidence="1">Belongs to the peptidase S33 family.</text>
</comment>
<dbReference type="InterPro" id="IPR029058">
    <property type="entry name" value="AB_hydrolase_fold"/>
</dbReference>
<keyword evidence="6" id="KW-1185">Reference proteome</keyword>
<evidence type="ECO:0000256" key="2">
    <source>
        <dbReference type="ARBA" id="ARBA00022797"/>
    </source>
</evidence>
<evidence type="ECO:0000256" key="1">
    <source>
        <dbReference type="ARBA" id="ARBA00010088"/>
    </source>
</evidence>
<dbReference type="SUPFAM" id="SSF53474">
    <property type="entry name" value="alpha/beta-Hydrolases"/>
    <property type="match status" value="2"/>
</dbReference>
<dbReference type="Proteomes" id="UP000054279">
    <property type="component" value="Unassembled WGS sequence"/>
</dbReference>
<dbReference type="Gene3D" id="3.40.50.1820">
    <property type="entry name" value="alpha/beta hydrolase"/>
    <property type="match status" value="2"/>
</dbReference>
<gene>
    <name evidence="5" type="ORF">M422DRAFT_233502</name>
</gene>
<dbReference type="AlphaFoldDB" id="A0A0C9VA10"/>
<dbReference type="GO" id="GO:0004301">
    <property type="term" value="F:epoxide hydrolase activity"/>
    <property type="evidence" value="ECO:0007669"/>
    <property type="project" value="TreeGrafter"/>
</dbReference>
<evidence type="ECO:0000256" key="3">
    <source>
        <dbReference type="ARBA" id="ARBA00022801"/>
    </source>
</evidence>
<dbReference type="InterPro" id="IPR010497">
    <property type="entry name" value="Epoxide_hydro_N"/>
</dbReference>
<name>A0A0C9VA10_SPHS4</name>
<dbReference type="HOGENOM" id="CLU_1161767_0_0_1"/>
<organism evidence="5 6">
    <name type="scientific">Sphaerobolus stellatus (strain SS14)</name>
    <dbReference type="NCBI Taxonomy" id="990650"/>
    <lineage>
        <taxon>Eukaryota</taxon>
        <taxon>Fungi</taxon>
        <taxon>Dikarya</taxon>
        <taxon>Basidiomycota</taxon>
        <taxon>Agaricomycotina</taxon>
        <taxon>Agaricomycetes</taxon>
        <taxon>Phallomycetidae</taxon>
        <taxon>Geastrales</taxon>
        <taxon>Sphaerobolaceae</taxon>
        <taxon>Sphaerobolus</taxon>
    </lineage>
</organism>
<dbReference type="PANTHER" id="PTHR21661">
    <property type="entry name" value="EPOXIDE HYDROLASE 1-RELATED"/>
    <property type="match status" value="1"/>
</dbReference>
<evidence type="ECO:0000313" key="6">
    <source>
        <dbReference type="Proteomes" id="UP000054279"/>
    </source>
</evidence>
<feature type="domain" description="Epoxide hydrolase N-terminal" evidence="4">
    <location>
        <begin position="4"/>
        <end position="95"/>
    </location>
</feature>
<keyword evidence="2" id="KW-0058">Aromatic hydrocarbons catabolism</keyword>
<dbReference type="PANTHER" id="PTHR21661:SF35">
    <property type="entry name" value="EPOXIDE HYDROLASE"/>
    <property type="match status" value="1"/>
</dbReference>
<dbReference type="OrthoDB" id="3215951at2759"/>
<dbReference type="GO" id="GO:0097176">
    <property type="term" value="P:epoxide metabolic process"/>
    <property type="evidence" value="ECO:0007669"/>
    <property type="project" value="TreeGrafter"/>
</dbReference>
<evidence type="ECO:0000259" key="4">
    <source>
        <dbReference type="Pfam" id="PF06441"/>
    </source>
</evidence>
<keyword evidence="3" id="KW-0378">Hydrolase</keyword>
<dbReference type="EMBL" id="KN837201">
    <property type="protein sequence ID" value="KIJ34305.1"/>
    <property type="molecule type" value="Genomic_DNA"/>
</dbReference>